<name>A0A1N7IVV5_9BACL</name>
<keyword evidence="9" id="KW-0444">Lipid biosynthesis</keyword>
<reference evidence="21" key="1">
    <citation type="submission" date="2017-01" db="EMBL/GenBank/DDBJ databases">
        <authorList>
            <person name="Varghese N."/>
            <person name="Submissions S."/>
        </authorList>
    </citation>
    <scope>NUCLEOTIDE SEQUENCE [LARGE SCALE GENOMIC DNA]</scope>
    <source>
        <strain evidence="21">DSM 45196</strain>
    </source>
</reference>
<organism evidence="20 21">
    <name type="scientific">Kroppenstedtia eburnea</name>
    <dbReference type="NCBI Taxonomy" id="714067"/>
    <lineage>
        <taxon>Bacteria</taxon>
        <taxon>Bacillati</taxon>
        <taxon>Bacillota</taxon>
        <taxon>Bacilli</taxon>
        <taxon>Bacillales</taxon>
        <taxon>Thermoactinomycetaceae</taxon>
        <taxon>Kroppenstedtia</taxon>
    </lineage>
</organism>
<keyword evidence="10 18" id="KW-0808">Transferase</keyword>
<evidence type="ECO:0000313" key="21">
    <source>
        <dbReference type="Proteomes" id="UP000186795"/>
    </source>
</evidence>
<evidence type="ECO:0000313" key="20">
    <source>
        <dbReference type="EMBL" id="SIS41167.1"/>
    </source>
</evidence>
<feature type="transmembrane region" description="Helical" evidence="19">
    <location>
        <begin position="178"/>
        <end position="197"/>
    </location>
</feature>
<dbReference type="Proteomes" id="UP000186795">
    <property type="component" value="Unassembled WGS sequence"/>
</dbReference>
<comment type="pathway">
    <text evidence="4">Lipid metabolism.</text>
</comment>
<dbReference type="EMBL" id="FTOD01000001">
    <property type="protein sequence ID" value="SIS41167.1"/>
    <property type="molecule type" value="Genomic_DNA"/>
</dbReference>
<dbReference type="GO" id="GO:0005886">
    <property type="term" value="C:plasma membrane"/>
    <property type="evidence" value="ECO:0007669"/>
    <property type="project" value="UniProtKB-SubCell"/>
</dbReference>
<dbReference type="UniPathway" id="UPA00557">
    <property type="reaction ID" value="UER00614"/>
</dbReference>
<feature type="transmembrane region" description="Helical" evidence="19">
    <location>
        <begin position="136"/>
        <end position="157"/>
    </location>
</feature>
<evidence type="ECO:0000256" key="5">
    <source>
        <dbReference type="ARBA" id="ARBA00010185"/>
    </source>
</evidence>
<gene>
    <name evidence="20" type="ORF">SAMN05421790_101416</name>
</gene>
<dbReference type="Pfam" id="PF01148">
    <property type="entry name" value="CTP_transf_1"/>
    <property type="match status" value="1"/>
</dbReference>
<evidence type="ECO:0000256" key="3">
    <source>
        <dbReference type="ARBA" id="ARBA00005119"/>
    </source>
</evidence>
<protein>
    <recommendedName>
        <fullName evidence="7 18">Phosphatidate cytidylyltransferase</fullName>
        <ecNumber evidence="6 18">2.7.7.41</ecNumber>
    </recommendedName>
</protein>
<evidence type="ECO:0000256" key="8">
    <source>
        <dbReference type="ARBA" id="ARBA00022475"/>
    </source>
</evidence>
<dbReference type="EC" id="2.7.7.41" evidence="6 18"/>
<dbReference type="GO" id="GO:0016024">
    <property type="term" value="P:CDP-diacylglycerol biosynthetic process"/>
    <property type="evidence" value="ECO:0007669"/>
    <property type="project" value="UniProtKB-UniPathway"/>
</dbReference>
<feature type="transmembrane region" description="Helical" evidence="19">
    <location>
        <begin position="112"/>
        <end position="130"/>
    </location>
</feature>
<comment type="subcellular location">
    <subcellularLocation>
        <location evidence="2">Cell membrane</location>
        <topology evidence="2">Multi-pass membrane protein</topology>
    </subcellularLocation>
</comment>
<evidence type="ECO:0000256" key="19">
    <source>
        <dbReference type="SAM" id="Phobius"/>
    </source>
</evidence>
<dbReference type="GO" id="GO:0004605">
    <property type="term" value="F:phosphatidate cytidylyltransferase activity"/>
    <property type="evidence" value="ECO:0007669"/>
    <property type="project" value="UniProtKB-EC"/>
</dbReference>
<evidence type="ECO:0000256" key="14">
    <source>
        <dbReference type="ARBA" id="ARBA00023098"/>
    </source>
</evidence>
<evidence type="ECO:0000256" key="9">
    <source>
        <dbReference type="ARBA" id="ARBA00022516"/>
    </source>
</evidence>
<dbReference type="RefSeq" id="WP_009708778.1">
    <property type="nucleotide sequence ID" value="NZ_CP048103.1"/>
</dbReference>
<feature type="transmembrane region" description="Helical" evidence="19">
    <location>
        <begin position="203"/>
        <end position="223"/>
    </location>
</feature>
<proteinExistence type="inferred from homology"/>
<evidence type="ECO:0000256" key="16">
    <source>
        <dbReference type="ARBA" id="ARBA00023209"/>
    </source>
</evidence>
<keyword evidence="14" id="KW-0443">Lipid metabolism</keyword>
<feature type="transmembrane region" description="Helical" evidence="19">
    <location>
        <begin position="82"/>
        <end position="100"/>
    </location>
</feature>
<dbReference type="PROSITE" id="PS01315">
    <property type="entry name" value="CDS"/>
    <property type="match status" value="1"/>
</dbReference>
<comment type="pathway">
    <text evidence="3 18">Phospholipid metabolism; CDP-diacylglycerol biosynthesis; CDP-diacylglycerol from sn-glycerol 3-phosphate: step 3/3.</text>
</comment>
<keyword evidence="13 19" id="KW-1133">Transmembrane helix</keyword>
<evidence type="ECO:0000256" key="17">
    <source>
        <dbReference type="ARBA" id="ARBA00023264"/>
    </source>
</evidence>
<keyword evidence="15 19" id="KW-0472">Membrane</keyword>
<keyword evidence="21" id="KW-1185">Reference proteome</keyword>
<accession>A0A1N7IVV5</accession>
<dbReference type="InterPro" id="IPR000374">
    <property type="entry name" value="PC_trans"/>
</dbReference>
<evidence type="ECO:0000256" key="12">
    <source>
        <dbReference type="ARBA" id="ARBA00022695"/>
    </source>
</evidence>
<evidence type="ECO:0000256" key="4">
    <source>
        <dbReference type="ARBA" id="ARBA00005189"/>
    </source>
</evidence>
<evidence type="ECO:0000256" key="2">
    <source>
        <dbReference type="ARBA" id="ARBA00004651"/>
    </source>
</evidence>
<evidence type="ECO:0000256" key="18">
    <source>
        <dbReference type="RuleBase" id="RU003938"/>
    </source>
</evidence>
<keyword evidence="17" id="KW-1208">Phospholipid metabolism</keyword>
<evidence type="ECO:0000256" key="7">
    <source>
        <dbReference type="ARBA" id="ARBA00019373"/>
    </source>
</evidence>
<evidence type="ECO:0000256" key="6">
    <source>
        <dbReference type="ARBA" id="ARBA00012487"/>
    </source>
</evidence>
<evidence type="ECO:0000256" key="13">
    <source>
        <dbReference type="ARBA" id="ARBA00022989"/>
    </source>
</evidence>
<feature type="transmembrane region" description="Helical" evidence="19">
    <location>
        <begin position="12"/>
        <end position="38"/>
    </location>
</feature>
<keyword evidence="16" id="KW-0594">Phospholipid biosynthesis</keyword>
<dbReference type="PANTHER" id="PTHR46382">
    <property type="entry name" value="PHOSPHATIDATE CYTIDYLYLTRANSFERASE"/>
    <property type="match status" value="1"/>
</dbReference>
<keyword evidence="12 18" id="KW-0548">Nucleotidyltransferase</keyword>
<comment type="catalytic activity">
    <reaction evidence="1 18">
        <text>a 1,2-diacyl-sn-glycero-3-phosphate + CTP + H(+) = a CDP-1,2-diacyl-sn-glycerol + diphosphate</text>
        <dbReference type="Rhea" id="RHEA:16229"/>
        <dbReference type="ChEBI" id="CHEBI:15378"/>
        <dbReference type="ChEBI" id="CHEBI:33019"/>
        <dbReference type="ChEBI" id="CHEBI:37563"/>
        <dbReference type="ChEBI" id="CHEBI:58332"/>
        <dbReference type="ChEBI" id="CHEBI:58608"/>
        <dbReference type="EC" id="2.7.7.41"/>
    </reaction>
</comment>
<evidence type="ECO:0000256" key="11">
    <source>
        <dbReference type="ARBA" id="ARBA00022692"/>
    </source>
</evidence>
<dbReference type="OrthoDB" id="9799199at2"/>
<feature type="transmembrane region" description="Helical" evidence="19">
    <location>
        <begin position="50"/>
        <end position="70"/>
    </location>
</feature>
<keyword evidence="8" id="KW-1003">Cell membrane</keyword>
<evidence type="ECO:0000256" key="15">
    <source>
        <dbReference type="ARBA" id="ARBA00023136"/>
    </source>
</evidence>
<comment type="similarity">
    <text evidence="5 18">Belongs to the CDS family.</text>
</comment>
<evidence type="ECO:0000256" key="10">
    <source>
        <dbReference type="ARBA" id="ARBA00022679"/>
    </source>
</evidence>
<sequence>MKQRIITGVLGGAGFLAFLWVGGWSYAGLIGVLATIGYMEFCRMKKIPFYSLEGAVGLVLMWLILLTGLAERGFLPPIWPLQVPNNILTGLVVLLTLIVISRNRIQVEEVAYLFLGSLYIGFGFSYMIQTRLMTDGMIWSLLALTVTWANDSGAYFMGKRWGKRKLWPSISPNKTVEGSLGGMVLSLIISGIIGLLFPELGSLAAVLGIGLIISIVGPLGDLIESAVKRTTGVKDTGSLLPGHGGVLDRFDSLLLVFLVLHTIQLI</sequence>
<dbReference type="PANTHER" id="PTHR46382:SF1">
    <property type="entry name" value="PHOSPHATIDATE CYTIDYLYLTRANSFERASE"/>
    <property type="match status" value="1"/>
</dbReference>
<dbReference type="AlphaFoldDB" id="A0A1N7IVV5"/>
<keyword evidence="11 18" id="KW-0812">Transmembrane</keyword>
<evidence type="ECO:0000256" key="1">
    <source>
        <dbReference type="ARBA" id="ARBA00001698"/>
    </source>
</evidence>